<dbReference type="SUPFAM" id="SSF82714">
    <property type="entry name" value="Multidrug efflux transporter AcrB TolC docking domain, DN and DC subdomains"/>
    <property type="match status" value="2"/>
</dbReference>
<feature type="transmembrane region" description="Helical" evidence="1">
    <location>
        <begin position="532"/>
        <end position="560"/>
    </location>
</feature>
<dbReference type="PANTHER" id="PTHR32063">
    <property type="match status" value="1"/>
</dbReference>
<feature type="transmembrane region" description="Helical" evidence="1">
    <location>
        <begin position="948"/>
        <end position="969"/>
    </location>
</feature>
<dbReference type="Gene3D" id="3.30.70.1320">
    <property type="entry name" value="Multidrug efflux transporter AcrB pore domain like"/>
    <property type="match status" value="1"/>
</dbReference>
<organism evidence="2 3">
    <name type="scientific">Desulfuromonas acetoxidans (strain DSM 684 / 11070)</name>
    <dbReference type="NCBI Taxonomy" id="281689"/>
    <lineage>
        <taxon>Bacteria</taxon>
        <taxon>Pseudomonadati</taxon>
        <taxon>Thermodesulfobacteriota</taxon>
        <taxon>Desulfuromonadia</taxon>
        <taxon>Desulfuromonadales</taxon>
        <taxon>Desulfuromonadaceae</taxon>
        <taxon>Desulfuromonas</taxon>
    </lineage>
</organism>
<feature type="transmembrane region" description="Helical" evidence="1">
    <location>
        <begin position="432"/>
        <end position="455"/>
    </location>
</feature>
<feature type="transmembrane region" description="Helical" evidence="1">
    <location>
        <begin position="336"/>
        <end position="355"/>
    </location>
</feature>
<keyword evidence="1" id="KW-0812">Transmembrane</keyword>
<dbReference type="SUPFAM" id="SSF82693">
    <property type="entry name" value="Multidrug efflux transporter AcrB pore domain, PN1, PN2, PC1 and PC2 subdomains"/>
    <property type="match status" value="2"/>
</dbReference>
<dbReference type="EMBL" id="AAEW02000003">
    <property type="protein sequence ID" value="EAT16821.1"/>
    <property type="molecule type" value="Genomic_DNA"/>
</dbReference>
<dbReference type="InterPro" id="IPR001036">
    <property type="entry name" value="Acrflvin-R"/>
</dbReference>
<reference evidence="2" key="2">
    <citation type="submission" date="2006-05" db="EMBL/GenBank/DDBJ databases">
        <title>Sequencing of the draft genome and assembly of Desulfuromonas acetoxidans DSM 684.</title>
        <authorList>
            <consortium name="US DOE Joint Genome Institute (JGI-PGF)"/>
            <person name="Copeland A."/>
            <person name="Lucas S."/>
            <person name="Lapidus A."/>
            <person name="Barry K."/>
            <person name="Detter J.C."/>
            <person name="Glavina del Rio T."/>
            <person name="Hammon N."/>
            <person name="Israni S."/>
            <person name="Dalin E."/>
            <person name="Tice H."/>
            <person name="Bruce D."/>
            <person name="Pitluck S."/>
            <person name="Richardson P."/>
        </authorList>
    </citation>
    <scope>NUCLEOTIDE SEQUENCE [LARGE SCALE GENOMIC DNA]</scope>
    <source>
        <strain evidence="2">DSM 684</strain>
    </source>
</reference>
<dbReference type="Proteomes" id="UP000005695">
    <property type="component" value="Unassembled WGS sequence"/>
</dbReference>
<feature type="transmembrane region" description="Helical" evidence="1">
    <location>
        <begin position="1022"/>
        <end position="1044"/>
    </location>
</feature>
<feature type="transmembrane region" description="Helical" evidence="1">
    <location>
        <begin position="923"/>
        <end position="942"/>
    </location>
</feature>
<dbReference type="PANTHER" id="PTHR32063:SF33">
    <property type="entry name" value="RND SUPERFAMILY EFFLUX PUMP PERMEASE COMPONENT"/>
    <property type="match status" value="1"/>
</dbReference>
<dbReference type="AlphaFoldDB" id="Q1K2R0"/>
<reference evidence="2" key="1">
    <citation type="submission" date="2006-05" db="EMBL/GenBank/DDBJ databases">
        <title>Annotation of the draft genome assembly of Desulfuromonas acetoxidans DSM 684.</title>
        <authorList>
            <consortium name="US DOE Joint Genome Institute (JGI-ORNL)"/>
            <person name="Larimer F."/>
            <person name="Land M."/>
            <person name="Hauser L."/>
        </authorList>
    </citation>
    <scope>NUCLEOTIDE SEQUENCE [LARGE SCALE GENOMIC DNA]</scope>
    <source>
        <strain evidence="2">DSM 684</strain>
    </source>
</reference>
<dbReference type="SUPFAM" id="SSF82866">
    <property type="entry name" value="Multidrug efflux transporter AcrB transmembrane domain"/>
    <property type="match status" value="2"/>
</dbReference>
<keyword evidence="1" id="KW-1133">Transmembrane helix</keyword>
<dbReference type="Pfam" id="PF00873">
    <property type="entry name" value="ACR_tran"/>
    <property type="match status" value="1"/>
</dbReference>
<feature type="transmembrane region" description="Helical" evidence="1">
    <location>
        <begin position="388"/>
        <end position="412"/>
    </location>
</feature>
<feature type="transmembrane region" description="Helical" evidence="1">
    <location>
        <begin position="892"/>
        <end position="911"/>
    </location>
</feature>
<accession>Q1K2R0</accession>
<evidence type="ECO:0000313" key="3">
    <source>
        <dbReference type="Proteomes" id="UP000005695"/>
    </source>
</evidence>
<dbReference type="GO" id="GO:0005886">
    <property type="term" value="C:plasma membrane"/>
    <property type="evidence" value="ECO:0007669"/>
    <property type="project" value="TreeGrafter"/>
</dbReference>
<dbReference type="Gene3D" id="3.30.2090.10">
    <property type="entry name" value="Multidrug efflux transporter AcrB TolC docking domain, DN and DC subdomains"/>
    <property type="match status" value="2"/>
</dbReference>
<protein>
    <submittedName>
        <fullName evidence="2">Acriflavin resistance protein</fullName>
    </submittedName>
</protein>
<feature type="transmembrane region" description="Helical" evidence="1">
    <location>
        <begin position="467"/>
        <end position="488"/>
    </location>
</feature>
<gene>
    <name evidence="2" type="ORF">Dace_2073</name>
</gene>
<dbReference type="RefSeq" id="WP_005998275.1">
    <property type="nucleotide sequence ID" value="NZ_AAEW02000003.1"/>
</dbReference>
<dbReference type="GO" id="GO:0042910">
    <property type="term" value="F:xenobiotic transmembrane transporter activity"/>
    <property type="evidence" value="ECO:0007669"/>
    <property type="project" value="TreeGrafter"/>
</dbReference>
<name>Q1K2R0_DESA6</name>
<dbReference type="Gene3D" id="1.20.1640.10">
    <property type="entry name" value="Multidrug efflux transporter AcrB transmembrane domain"/>
    <property type="match status" value="2"/>
</dbReference>
<feature type="transmembrane region" description="Helical" evidence="1">
    <location>
        <begin position="12"/>
        <end position="31"/>
    </location>
</feature>
<feature type="transmembrane region" description="Helical" evidence="1">
    <location>
        <begin position="997"/>
        <end position="1016"/>
    </location>
</feature>
<dbReference type="InterPro" id="IPR027463">
    <property type="entry name" value="AcrB_DN_DC_subdom"/>
</dbReference>
<dbReference type="Gene3D" id="3.30.70.1430">
    <property type="entry name" value="Multidrug efflux transporter AcrB pore domain"/>
    <property type="match status" value="2"/>
</dbReference>
<feature type="transmembrane region" description="Helical" evidence="1">
    <location>
        <begin position="362"/>
        <end position="382"/>
    </location>
</feature>
<dbReference type="PRINTS" id="PR00702">
    <property type="entry name" value="ACRIFLAVINRP"/>
</dbReference>
<proteinExistence type="predicted"/>
<evidence type="ECO:0000256" key="1">
    <source>
        <dbReference type="SAM" id="Phobius"/>
    </source>
</evidence>
<keyword evidence="3" id="KW-1185">Reference proteome</keyword>
<sequence>MKNFVTLNLKQKVFINVVFVILMVSGVYSLFNTPVENLPPVAIGKVVITTIHYGASARDVEQLVTREIEEAIDGLENVEYVQSTSMRNVSSILIKFIDDTDYRHLYDELRLRVLNVREQLPDAVDDPIFTYLDSQDWKPVIIANLIGDLSNTSLTLLAEELKSDLRKLDGVQEVALEGDYHQEFQVHIDPQRLRDTGISFAEVAKAIADANVKIPSGRYRQQGHNTLLDTGQVFDRQQQVLDVAVRRDGDGNFIRVRDLATLASLSHREPDLISTVNGQSTVKLKVKKQDAANAITIAERVKQEVERFNQLHQRDGVTTVLTNDSTIEIDDSIRTLGGNMVLGMILVTLVLWITLGFRNAMLTAIGIPFSFLVTIIIVKLTGESINTISLFSFVLVSGIIVDDAVIIIENVYRHLYMGKTRRTAIVDGVSEVFLPVISSAMTTICAFAPMLIMTGSTGDFFSVIPKAVSFALFASLVESLFILPVHILDYGPRQMSANLHPEGDYHHLQEGPFAPLWKIYRGLLNTLLNHKWLTMAGITTAFMVTMVMMIVSVTGIMPLIKVKFYQDSYLRYHVTVDMPTGTSVEGTDAVIRDLSRYLVSLGPGQTLSTSGSAGLKEDQDYQIHRAQHYGQVVVELPPQSEMDLPTGNDQISTYIDQMYDQVEAYVDQHADQWPGRPTIQVFGESTGPPSGKAVNIRLSAMDIDQARAASDDVLAYLHNDPAFADLINLEDNRASIQSVLNFEVRRDRALEYGLSSSDATRLIAGSLNGMQAGNYRTTREEIDLMVKLARQEDSGRGLLNPEQVATIPIVEHSEQPILIGDLANLDYRQEPDARTRYNGKPTLTITADIRTGSQLSASRVQVLAQRYFDSINDRYPGVSIAFGGEFESTARAYTSLAAAFVIAVLAIYLILASQFNDYIQPIIILSAIAFAFIGVVLGMFFTRSVFTIGSFMAVIGLAGVAVNDSLILIDFMNKERERGLGLREAVINGCSARMRPVLITTLTTMLGMLPMAIGIPHKSITWAPMATAFATGLASATTLALLLIPVEYELTENAKERVRNFMRRRQRQNLKQQREKNK</sequence>
<comment type="caution">
    <text evidence="2">The sequence shown here is derived from an EMBL/GenBank/DDBJ whole genome shotgun (WGS) entry which is preliminary data.</text>
</comment>
<evidence type="ECO:0000313" key="2">
    <source>
        <dbReference type="EMBL" id="EAT16821.1"/>
    </source>
</evidence>
<dbReference type="OrthoDB" id="9807612at2"/>
<dbReference type="Gene3D" id="3.30.70.1440">
    <property type="entry name" value="Multidrug efflux transporter AcrB pore domain"/>
    <property type="match status" value="1"/>
</dbReference>
<keyword evidence="1" id="KW-0472">Membrane</keyword>